<sequence>MPAKAYDLVFDAVGMANLGAYVAGVWSPRQVAVITDTNVGPLYAQMVKSSLLTAGFNVIVLTLPAGEGTKSLTTLGQVSQTLAQHGFTRADGIVALGGGVIGDLAGLVAALYMRGISFIQVPTSLTAQVDASVGGKTAVNLTQTKNVLGAFYQPDFVLIDPTFLDTLTDRDLVEGYGEVVKVSALAGGDFFDQTGKIQTVADLRQQAAALTVASIGYKAEVVMADEKEAGRRQVLNFGHTIGHAIELEAKGKLRHGEAVAVGMVAITRYFEHVGISAPGLTEALAERLMAVGLPLRSSLMGKPAFFDHLVNDKKQRGGKINLVALSKPGQPRILTKELTAFPNIIKTIQTLEGGATAE</sequence>
<name>A0A0R2G110_9LACO</name>
<evidence type="ECO:0000313" key="23">
    <source>
        <dbReference type="Proteomes" id="UP000051296"/>
    </source>
</evidence>
<dbReference type="GO" id="GO:0046872">
    <property type="term" value="F:metal ion binding"/>
    <property type="evidence" value="ECO:0007669"/>
    <property type="project" value="UniProtKB-KW"/>
</dbReference>
<dbReference type="FunCoup" id="A0A0R2G110">
    <property type="interactions" value="292"/>
</dbReference>
<evidence type="ECO:0000259" key="20">
    <source>
        <dbReference type="Pfam" id="PF01761"/>
    </source>
</evidence>
<reference evidence="22 23" key="1">
    <citation type="journal article" date="2015" name="Genome Announc.">
        <title>Expanding the biotechnology potential of lactobacilli through comparative genomics of 213 strains and associated genera.</title>
        <authorList>
            <person name="Sun Z."/>
            <person name="Harris H.M."/>
            <person name="McCann A."/>
            <person name="Guo C."/>
            <person name="Argimon S."/>
            <person name="Zhang W."/>
            <person name="Yang X."/>
            <person name="Jeffery I.B."/>
            <person name="Cooney J.C."/>
            <person name="Kagawa T.F."/>
            <person name="Liu W."/>
            <person name="Song Y."/>
            <person name="Salvetti E."/>
            <person name="Wrobel A."/>
            <person name="Rasinkangas P."/>
            <person name="Parkhill J."/>
            <person name="Rea M.C."/>
            <person name="O'Sullivan O."/>
            <person name="Ritari J."/>
            <person name="Douillard F.P."/>
            <person name="Paul Ross R."/>
            <person name="Yang R."/>
            <person name="Briner A.E."/>
            <person name="Felis G.E."/>
            <person name="de Vos W.M."/>
            <person name="Barrangou R."/>
            <person name="Klaenhammer T.R."/>
            <person name="Caufield P.W."/>
            <person name="Cui Y."/>
            <person name="Zhang H."/>
            <person name="O'Toole P.W."/>
        </authorList>
    </citation>
    <scope>NUCLEOTIDE SEQUENCE [LARGE SCALE GENOMIC DNA]</scope>
    <source>
        <strain evidence="22 23">DSM 20190</strain>
    </source>
</reference>
<comment type="cofactor">
    <cofactor evidence="3">
        <name>Co(2+)</name>
        <dbReference type="ChEBI" id="CHEBI:48828"/>
    </cofactor>
</comment>
<evidence type="ECO:0000256" key="3">
    <source>
        <dbReference type="ARBA" id="ARBA00001941"/>
    </source>
</evidence>
<dbReference type="CDD" id="cd08195">
    <property type="entry name" value="DHQS"/>
    <property type="match status" value="1"/>
</dbReference>
<dbReference type="Proteomes" id="UP000051296">
    <property type="component" value="Unassembled WGS sequence"/>
</dbReference>
<keyword evidence="18" id="KW-0170">Cobalt</keyword>
<comment type="catalytic activity">
    <reaction evidence="1">
        <text>7-phospho-2-dehydro-3-deoxy-D-arabino-heptonate = 3-dehydroquinate + phosphate</text>
        <dbReference type="Rhea" id="RHEA:21968"/>
        <dbReference type="ChEBI" id="CHEBI:32364"/>
        <dbReference type="ChEBI" id="CHEBI:43474"/>
        <dbReference type="ChEBI" id="CHEBI:58394"/>
        <dbReference type="EC" id="4.2.3.4"/>
    </reaction>
</comment>
<dbReference type="InterPro" id="IPR050071">
    <property type="entry name" value="Dehydroquinate_synthase"/>
</dbReference>
<evidence type="ECO:0000256" key="8">
    <source>
        <dbReference type="ARBA" id="ARBA00013031"/>
    </source>
</evidence>
<dbReference type="eggNOG" id="COG0337">
    <property type="taxonomic scope" value="Bacteria"/>
</dbReference>
<evidence type="ECO:0000256" key="13">
    <source>
        <dbReference type="ARBA" id="ARBA00022741"/>
    </source>
</evidence>
<evidence type="ECO:0000259" key="21">
    <source>
        <dbReference type="Pfam" id="PF24621"/>
    </source>
</evidence>
<keyword evidence="23" id="KW-1185">Reference proteome</keyword>
<dbReference type="GO" id="GO:0009073">
    <property type="term" value="P:aromatic amino acid family biosynthetic process"/>
    <property type="evidence" value="ECO:0007669"/>
    <property type="project" value="UniProtKB-KW"/>
</dbReference>
<evidence type="ECO:0000256" key="7">
    <source>
        <dbReference type="ARBA" id="ARBA00005412"/>
    </source>
</evidence>
<comment type="similarity">
    <text evidence="7">Belongs to the sugar phosphate cyclases superfamily. Dehydroquinate synthase family.</text>
</comment>
<keyword evidence="16" id="KW-0057">Aromatic amino acid biosynthesis</keyword>
<proteinExistence type="inferred from homology"/>
<dbReference type="PANTHER" id="PTHR43622:SF7">
    <property type="entry name" value="3-DEHYDROQUINATE SYNTHASE, CHLOROPLASTIC"/>
    <property type="match status" value="1"/>
</dbReference>
<evidence type="ECO:0000313" key="22">
    <source>
        <dbReference type="EMBL" id="KRN33483.1"/>
    </source>
</evidence>
<keyword evidence="11" id="KW-0028">Amino-acid biosynthesis</keyword>
<dbReference type="InterPro" id="IPR030963">
    <property type="entry name" value="DHQ_synth_fam"/>
</dbReference>
<evidence type="ECO:0000256" key="9">
    <source>
        <dbReference type="ARBA" id="ARBA00017684"/>
    </source>
</evidence>
<dbReference type="InterPro" id="IPR056179">
    <property type="entry name" value="DHQS_C"/>
</dbReference>
<comment type="cofactor">
    <cofactor evidence="2">
        <name>NAD(+)</name>
        <dbReference type="ChEBI" id="CHEBI:57540"/>
    </cofactor>
</comment>
<keyword evidence="13" id="KW-0547">Nucleotide-binding</keyword>
<dbReference type="Gene3D" id="1.20.1090.10">
    <property type="entry name" value="Dehydroquinate synthase-like - alpha domain"/>
    <property type="match status" value="1"/>
</dbReference>
<evidence type="ECO:0000256" key="17">
    <source>
        <dbReference type="ARBA" id="ARBA00023239"/>
    </source>
</evidence>
<dbReference type="GO" id="GO:0003856">
    <property type="term" value="F:3-dehydroquinate synthase activity"/>
    <property type="evidence" value="ECO:0007669"/>
    <property type="project" value="UniProtKB-UniRule"/>
</dbReference>
<dbReference type="Pfam" id="PF01761">
    <property type="entry name" value="DHQ_synthase"/>
    <property type="match status" value="1"/>
</dbReference>
<dbReference type="Pfam" id="PF24621">
    <property type="entry name" value="DHQS_C"/>
    <property type="match status" value="1"/>
</dbReference>
<evidence type="ECO:0000256" key="19">
    <source>
        <dbReference type="NCBIfam" id="TIGR01357"/>
    </source>
</evidence>
<dbReference type="GO" id="GO:0000166">
    <property type="term" value="F:nucleotide binding"/>
    <property type="evidence" value="ECO:0007669"/>
    <property type="project" value="UniProtKB-KW"/>
</dbReference>
<dbReference type="Gene3D" id="3.40.50.1970">
    <property type="match status" value="1"/>
</dbReference>
<dbReference type="STRING" id="1123500.GCA_000420365_00217"/>
<evidence type="ECO:0000256" key="1">
    <source>
        <dbReference type="ARBA" id="ARBA00001393"/>
    </source>
</evidence>
<evidence type="ECO:0000256" key="12">
    <source>
        <dbReference type="ARBA" id="ARBA00022723"/>
    </source>
</evidence>
<keyword evidence="12" id="KW-0479">Metal-binding</keyword>
<keyword evidence="15" id="KW-0520">NAD</keyword>
<dbReference type="EMBL" id="JQAX01000001">
    <property type="protein sequence ID" value="KRN33483.1"/>
    <property type="molecule type" value="Genomic_DNA"/>
</dbReference>
<comment type="caution">
    <text evidence="22">The sequence shown here is derived from an EMBL/GenBank/DDBJ whole genome shotgun (WGS) entry which is preliminary data.</text>
</comment>
<accession>A0A0R2G110</accession>
<feature type="domain" description="3-dehydroquinate synthase C-terminal" evidence="21">
    <location>
        <begin position="175"/>
        <end position="314"/>
    </location>
</feature>
<dbReference type="FunFam" id="3.40.50.1970:FF:000007">
    <property type="entry name" value="Pentafunctional AROM polypeptide"/>
    <property type="match status" value="1"/>
</dbReference>
<dbReference type="SUPFAM" id="SSF56796">
    <property type="entry name" value="Dehydroquinate synthase-like"/>
    <property type="match status" value="1"/>
</dbReference>
<feature type="domain" description="3-dehydroquinate synthase N-terminal" evidence="20">
    <location>
        <begin position="61"/>
        <end position="172"/>
    </location>
</feature>
<evidence type="ECO:0000256" key="5">
    <source>
        <dbReference type="ARBA" id="ARBA00004496"/>
    </source>
</evidence>
<evidence type="ECO:0000256" key="4">
    <source>
        <dbReference type="ARBA" id="ARBA00001947"/>
    </source>
</evidence>
<dbReference type="InterPro" id="IPR016037">
    <property type="entry name" value="DHQ_synth_AroB"/>
</dbReference>
<dbReference type="GO" id="GO:0009423">
    <property type="term" value="P:chorismate biosynthetic process"/>
    <property type="evidence" value="ECO:0007669"/>
    <property type="project" value="UniProtKB-UniRule"/>
</dbReference>
<keyword evidence="17" id="KW-0456">Lyase</keyword>
<evidence type="ECO:0000256" key="15">
    <source>
        <dbReference type="ARBA" id="ARBA00023027"/>
    </source>
</evidence>
<organism evidence="22 23">
    <name type="scientific">Weissella halotolerans DSM 20190</name>
    <dbReference type="NCBI Taxonomy" id="1123500"/>
    <lineage>
        <taxon>Bacteria</taxon>
        <taxon>Bacillati</taxon>
        <taxon>Bacillota</taxon>
        <taxon>Bacilli</taxon>
        <taxon>Lactobacillales</taxon>
        <taxon>Lactobacillaceae</taxon>
        <taxon>Weissella</taxon>
    </lineage>
</organism>
<evidence type="ECO:0000256" key="6">
    <source>
        <dbReference type="ARBA" id="ARBA00004661"/>
    </source>
</evidence>
<dbReference type="NCBIfam" id="TIGR01357">
    <property type="entry name" value="aroB"/>
    <property type="match status" value="1"/>
</dbReference>
<dbReference type="GO" id="GO:0005737">
    <property type="term" value="C:cytoplasm"/>
    <property type="evidence" value="ECO:0007669"/>
    <property type="project" value="UniProtKB-SubCell"/>
</dbReference>
<comment type="pathway">
    <text evidence="6">Metabolic intermediate biosynthesis; chorismate biosynthesis; chorismate from D-erythrose 4-phosphate and phosphoenolpyruvate: step 2/7.</text>
</comment>
<protein>
    <recommendedName>
        <fullName evidence="9 19">3-dehydroquinate synthase</fullName>
        <ecNumber evidence="8 19">4.2.3.4</ecNumber>
    </recommendedName>
</protein>
<comment type="cofactor">
    <cofactor evidence="4">
        <name>Zn(2+)</name>
        <dbReference type="ChEBI" id="CHEBI:29105"/>
    </cofactor>
</comment>
<dbReference type="InParanoid" id="A0A0R2G110"/>
<evidence type="ECO:0000256" key="11">
    <source>
        <dbReference type="ARBA" id="ARBA00022605"/>
    </source>
</evidence>
<evidence type="ECO:0000256" key="2">
    <source>
        <dbReference type="ARBA" id="ARBA00001911"/>
    </source>
</evidence>
<dbReference type="EC" id="4.2.3.4" evidence="8 19"/>
<dbReference type="PANTHER" id="PTHR43622">
    <property type="entry name" value="3-DEHYDROQUINATE SYNTHASE"/>
    <property type="match status" value="1"/>
</dbReference>
<gene>
    <name evidence="22" type="ORF">IV68_GL000286</name>
</gene>
<evidence type="ECO:0000256" key="10">
    <source>
        <dbReference type="ARBA" id="ARBA00022490"/>
    </source>
</evidence>
<evidence type="ECO:0000256" key="14">
    <source>
        <dbReference type="ARBA" id="ARBA00022833"/>
    </source>
</evidence>
<dbReference type="PIRSF" id="PIRSF001455">
    <property type="entry name" value="DHQ_synth"/>
    <property type="match status" value="1"/>
</dbReference>
<evidence type="ECO:0000256" key="16">
    <source>
        <dbReference type="ARBA" id="ARBA00023141"/>
    </source>
</evidence>
<comment type="subcellular location">
    <subcellularLocation>
        <location evidence="5">Cytoplasm</location>
    </subcellularLocation>
</comment>
<dbReference type="GO" id="GO:0008652">
    <property type="term" value="P:amino acid biosynthetic process"/>
    <property type="evidence" value="ECO:0007669"/>
    <property type="project" value="UniProtKB-KW"/>
</dbReference>
<evidence type="ECO:0000256" key="18">
    <source>
        <dbReference type="ARBA" id="ARBA00023285"/>
    </source>
</evidence>
<dbReference type="PATRIC" id="fig|1123500.6.peg.285"/>
<dbReference type="InterPro" id="IPR030960">
    <property type="entry name" value="DHQS/DOIS_N"/>
</dbReference>
<keyword evidence="10" id="KW-0963">Cytoplasm</keyword>
<keyword evidence="14" id="KW-0862">Zinc</keyword>
<dbReference type="AlphaFoldDB" id="A0A0R2G110"/>